<accession>A0ABX5E6F6</accession>
<evidence type="ECO:0000256" key="2">
    <source>
        <dbReference type="ARBA" id="ARBA00022670"/>
    </source>
</evidence>
<evidence type="ECO:0000256" key="1">
    <source>
        <dbReference type="ARBA" id="ARBA00007074"/>
    </source>
</evidence>
<evidence type="ECO:0000256" key="3">
    <source>
        <dbReference type="ARBA" id="ARBA00022801"/>
    </source>
</evidence>
<feature type="domain" description="NlpC/P60" evidence="5">
    <location>
        <begin position="88"/>
        <end position="215"/>
    </location>
</feature>
<evidence type="ECO:0000313" key="7">
    <source>
        <dbReference type="Proteomes" id="UP000239997"/>
    </source>
</evidence>
<keyword evidence="2" id="KW-0645">Protease</keyword>
<dbReference type="SUPFAM" id="SSF54001">
    <property type="entry name" value="Cysteine proteinases"/>
    <property type="match status" value="1"/>
</dbReference>
<proteinExistence type="inferred from homology"/>
<dbReference type="Proteomes" id="UP000239997">
    <property type="component" value="Unassembled WGS sequence"/>
</dbReference>
<evidence type="ECO:0000259" key="5">
    <source>
        <dbReference type="PROSITE" id="PS51935"/>
    </source>
</evidence>
<evidence type="ECO:0000313" key="6">
    <source>
        <dbReference type="EMBL" id="PRX14853.1"/>
    </source>
</evidence>
<evidence type="ECO:0000256" key="4">
    <source>
        <dbReference type="ARBA" id="ARBA00022807"/>
    </source>
</evidence>
<dbReference type="Pfam" id="PF00877">
    <property type="entry name" value="NLPC_P60"/>
    <property type="match status" value="1"/>
</dbReference>
<name>A0ABX5E6F6_NONUL</name>
<reference evidence="6 7" key="1">
    <citation type="submission" date="2018-03" db="EMBL/GenBank/DDBJ databases">
        <title>Genomic Encyclopedia of Archaeal and Bacterial Type Strains, Phase II (KMG-II): from individual species to whole genera.</title>
        <authorList>
            <person name="Goeker M."/>
        </authorList>
    </citation>
    <scope>NUCLEOTIDE SEQUENCE [LARGE SCALE GENOMIC DNA]</scope>
    <source>
        <strain evidence="6 7">DSM 22727</strain>
    </source>
</reference>
<dbReference type="EMBL" id="PVNA01000001">
    <property type="protein sequence ID" value="PRX14853.1"/>
    <property type="molecule type" value="Genomic_DNA"/>
</dbReference>
<gene>
    <name evidence="6" type="ORF">LY02_00062</name>
</gene>
<protein>
    <submittedName>
        <fullName evidence="6">Cell wall-associated NlpC family hydrolase</fullName>
    </submittedName>
</protein>
<dbReference type="Gene3D" id="3.90.1720.10">
    <property type="entry name" value="endopeptidase domain like (from Nostoc punctiforme)"/>
    <property type="match status" value="1"/>
</dbReference>
<keyword evidence="3 6" id="KW-0378">Hydrolase</keyword>
<sequence length="215" mass="23601">MMMLFSLSRKRIYKVNLTKIFVVSLTSMMLLGTSSCKSSKPRIVTTKKEAAKRYPDRVYTSSREVKAESVEKPVASTAPSRVDDKKTAPILKDAIETALSYKGTKYKYGGSSRSGMDCSGLIHVSFKEAGKSVPRTSASLYNAASTIDFKQVEKGDLLFFATGKNKTRVNHVGLVVKTTPAEISFVHSTTSRGVIVSTMNEGYWLNAYLSAGRLE</sequence>
<dbReference type="PANTHER" id="PTHR47053:SF1">
    <property type="entry name" value="MUREIN DD-ENDOPEPTIDASE MEPH-RELATED"/>
    <property type="match status" value="1"/>
</dbReference>
<comment type="caution">
    <text evidence="6">The sequence shown here is derived from an EMBL/GenBank/DDBJ whole genome shotgun (WGS) entry which is preliminary data.</text>
</comment>
<keyword evidence="4" id="KW-0788">Thiol protease</keyword>
<keyword evidence="7" id="KW-1185">Reference proteome</keyword>
<comment type="similarity">
    <text evidence="1">Belongs to the peptidase C40 family.</text>
</comment>
<dbReference type="InterPro" id="IPR038765">
    <property type="entry name" value="Papain-like_cys_pep_sf"/>
</dbReference>
<dbReference type="GO" id="GO:0016787">
    <property type="term" value="F:hydrolase activity"/>
    <property type="evidence" value="ECO:0007669"/>
    <property type="project" value="UniProtKB-KW"/>
</dbReference>
<organism evidence="6 7">
    <name type="scientific">Nonlabens ulvanivorans</name>
    <name type="common">Persicivirga ulvanivorans</name>
    <dbReference type="NCBI Taxonomy" id="906888"/>
    <lineage>
        <taxon>Bacteria</taxon>
        <taxon>Pseudomonadati</taxon>
        <taxon>Bacteroidota</taxon>
        <taxon>Flavobacteriia</taxon>
        <taxon>Flavobacteriales</taxon>
        <taxon>Flavobacteriaceae</taxon>
        <taxon>Nonlabens</taxon>
    </lineage>
</organism>
<dbReference type="RefSeq" id="WP_235183330.1">
    <property type="nucleotide sequence ID" value="NZ_JPJI01000032.1"/>
</dbReference>
<dbReference type="PANTHER" id="PTHR47053">
    <property type="entry name" value="MUREIN DD-ENDOPEPTIDASE MEPH-RELATED"/>
    <property type="match status" value="1"/>
</dbReference>
<dbReference type="InterPro" id="IPR000064">
    <property type="entry name" value="NLP_P60_dom"/>
</dbReference>
<dbReference type="InterPro" id="IPR051202">
    <property type="entry name" value="Peptidase_C40"/>
</dbReference>
<dbReference type="PROSITE" id="PS51935">
    <property type="entry name" value="NLPC_P60"/>
    <property type="match status" value="1"/>
</dbReference>